<dbReference type="Gene3D" id="3.40.50.2300">
    <property type="match status" value="2"/>
</dbReference>
<dbReference type="InterPro" id="IPR028082">
    <property type="entry name" value="Peripla_BP_I"/>
</dbReference>
<dbReference type="Proteomes" id="UP000077875">
    <property type="component" value="Chromosome"/>
</dbReference>
<dbReference type="GO" id="GO:0055085">
    <property type="term" value="P:transmembrane transport"/>
    <property type="evidence" value="ECO:0007669"/>
    <property type="project" value="UniProtKB-ARBA"/>
</dbReference>
<dbReference type="InterPro" id="IPR025997">
    <property type="entry name" value="SBP_2_dom"/>
</dbReference>
<reference evidence="6 7" key="1">
    <citation type="submission" date="2016-04" db="EMBL/GenBank/DDBJ databases">
        <title>Complete Genome Sequence of Halotalea alkalilenta IHB B 13600.</title>
        <authorList>
            <person name="Swarnkar M.K."/>
            <person name="Sharma A."/>
            <person name="Kaushal K."/>
            <person name="Soni R."/>
            <person name="Rana S."/>
            <person name="Singh A.K."/>
            <person name="Gulati A."/>
        </authorList>
    </citation>
    <scope>NUCLEOTIDE SEQUENCE [LARGE SCALE GENOMIC DNA]</scope>
    <source>
        <strain evidence="6 7">IHB B 13600</strain>
    </source>
</reference>
<dbReference type="PANTHER" id="PTHR46847">
    <property type="entry name" value="D-ALLOSE-BINDING PERIPLASMIC PROTEIN-RELATED"/>
    <property type="match status" value="1"/>
</dbReference>
<dbReference type="PANTHER" id="PTHR46847:SF1">
    <property type="entry name" value="D-ALLOSE-BINDING PERIPLASMIC PROTEIN-RELATED"/>
    <property type="match status" value="1"/>
</dbReference>
<proteinExistence type="inferred from homology"/>
<feature type="signal peptide" evidence="4">
    <location>
        <begin position="1"/>
        <end position="23"/>
    </location>
</feature>
<dbReference type="GO" id="GO:0030246">
    <property type="term" value="F:carbohydrate binding"/>
    <property type="evidence" value="ECO:0007669"/>
    <property type="project" value="UniProtKB-ARBA"/>
</dbReference>
<dbReference type="CDD" id="cd19967">
    <property type="entry name" value="PBP1_TmRBP-like"/>
    <property type="match status" value="1"/>
</dbReference>
<feature type="domain" description="Periplasmic binding protein" evidence="5">
    <location>
        <begin position="32"/>
        <end position="284"/>
    </location>
</feature>
<comment type="similarity">
    <text evidence="2">Belongs to the bacterial solute-binding protein 2 family.</text>
</comment>
<name>A0A172YEB9_9GAMM</name>
<evidence type="ECO:0000259" key="5">
    <source>
        <dbReference type="Pfam" id="PF13407"/>
    </source>
</evidence>
<comment type="subcellular location">
    <subcellularLocation>
        <location evidence="1">Cell envelope</location>
    </subcellularLocation>
</comment>
<dbReference type="AlphaFoldDB" id="A0A172YEB9"/>
<feature type="chain" id="PRO_5008004638" evidence="4">
    <location>
        <begin position="24"/>
        <end position="317"/>
    </location>
</feature>
<dbReference type="Pfam" id="PF13407">
    <property type="entry name" value="Peripla_BP_4"/>
    <property type="match status" value="1"/>
</dbReference>
<dbReference type="STRING" id="376489.A5892_08250"/>
<dbReference type="SUPFAM" id="SSF53822">
    <property type="entry name" value="Periplasmic binding protein-like I"/>
    <property type="match status" value="1"/>
</dbReference>
<evidence type="ECO:0000256" key="2">
    <source>
        <dbReference type="ARBA" id="ARBA00007639"/>
    </source>
</evidence>
<protein>
    <submittedName>
        <fullName evidence="6">D-ribose ABC transporter substrate-binding protein</fullName>
    </submittedName>
</protein>
<evidence type="ECO:0000313" key="7">
    <source>
        <dbReference type="Proteomes" id="UP000077875"/>
    </source>
</evidence>
<evidence type="ECO:0000256" key="3">
    <source>
        <dbReference type="ARBA" id="ARBA00022729"/>
    </source>
</evidence>
<evidence type="ECO:0000256" key="1">
    <source>
        <dbReference type="ARBA" id="ARBA00004196"/>
    </source>
</evidence>
<dbReference type="EMBL" id="CP015243">
    <property type="protein sequence ID" value="ANF57456.1"/>
    <property type="molecule type" value="Genomic_DNA"/>
</dbReference>
<organism evidence="6 7">
    <name type="scientific">Halotalea alkalilenta</name>
    <dbReference type="NCBI Taxonomy" id="376489"/>
    <lineage>
        <taxon>Bacteria</taxon>
        <taxon>Pseudomonadati</taxon>
        <taxon>Pseudomonadota</taxon>
        <taxon>Gammaproteobacteria</taxon>
        <taxon>Oceanospirillales</taxon>
        <taxon>Halomonadaceae</taxon>
        <taxon>Halotalea</taxon>
    </lineage>
</organism>
<dbReference type="GO" id="GO:0030313">
    <property type="term" value="C:cell envelope"/>
    <property type="evidence" value="ECO:0007669"/>
    <property type="project" value="UniProtKB-SubCell"/>
</dbReference>
<evidence type="ECO:0000313" key="6">
    <source>
        <dbReference type="EMBL" id="ANF57456.1"/>
    </source>
</evidence>
<gene>
    <name evidence="6" type="ORF">A5892_08250</name>
</gene>
<keyword evidence="3 4" id="KW-0732">Signal</keyword>
<dbReference type="KEGG" id="haa:A5892_08250"/>
<evidence type="ECO:0000256" key="4">
    <source>
        <dbReference type="SAM" id="SignalP"/>
    </source>
</evidence>
<sequence>MHRQSLISLTLAAAMGFAGQAAADFSPADHLITVITPPPSNAFYKAEADAARAKATELGYRVKTLDHQDDPDVQLRLIQTALGEGSSAIILDNAGSDASVAAVRRAKDANVPVFLIDREVNANGVATAQIVSNNSQCATSVAEFFAEQVGYQGNYVELLGRTSDTNAHVRSEGFHRVLDQIPTMTMVAQQSANWDQTQGYNVMQSILQGNPDIVGVLAGNDTMALGAAAALRNAGANDVIVVGIDGNPDVIRQIANDGTIKATGLQQATRMAEMAVEQTDAYLRSGTTQLPEKQSVDCVLVSKENVEDVLPGGFGMR</sequence>
<accession>A0A172YEB9</accession>
<dbReference type="RefSeq" id="WP_064122404.1">
    <property type="nucleotide sequence ID" value="NZ_CP015243.1"/>
</dbReference>
<keyword evidence="7" id="KW-1185">Reference proteome</keyword>